<dbReference type="Proteomes" id="UP000612055">
    <property type="component" value="Unassembled WGS sequence"/>
</dbReference>
<evidence type="ECO:0000256" key="1">
    <source>
        <dbReference type="SAM" id="MobiDB-lite"/>
    </source>
</evidence>
<feature type="region of interest" description="Disordered" evidence="1">
    <location>
        <begin position="181"/>
        <end position="222"/>
    </location>
</feature>
<keyword evidence="3" id="KW-1185">Reference proteome</keyword>
<protein>
    <submittedName>
        <fullName evidence="2">Uncharacterized protein</fullName>
    </submittedName>
</protein>
<feature type="region of interest" description="Disordered" evidence="1">
    <location>
        <begin position="240"/>
        <end position="274"/>
    </location>
</feature>
<proteinExistence type="predicted"/>
<reference evidence="2" key="1">
    <citation type="journal article" date="2020" name="bioRxiv">
        <title>Comparative genomics of Chlamydomonas.</title>
        <authorList>
            <person name="Craig R.J."/>
            <person name="Hasan A.R."/>
            <person name="Ness R.W."/>
            <person name="Keightley P.D."/>
        </authorList>
    </citation>
    <scope>NUCLEOTIDE SEQUENCE</scope>
    <source>
        <strain evidence="2">CCAP 11/70</strain>
    </source>
</reference>
<evidence type="ECO:0000313" key="2">
    <source>
        <dbReference type="EMBL" id="KAG2486477.1"/>
    </source>
</evidence>
<dbReference type="EMBL" id="JAEHOE010000112">
    <property type="protein sequence ID" value="KAG2486477.1"/>
    <property type="molecule type" value="Genomic_DNA"/>
</dbReference>
<sequence>MDEPISVEQGLRALLAGLRVVFPGADERTAAEGLKQALGDLCPADLLSRLAGAPAAAPAAAAVPLTAAPAAGAAGPPPAAPPAAPAVLDDPDTLAARCFGCVTVHMLVAAHAAAAEEAGGGALRKRQLRALREHYRPQQAAAWEGLAPAQRAEFVRCLGPVLARLQERQAGLGRALGGRELRGELEAMRPPGREGGQGEGAGGEGEGEGRGEGPESVLAALTEGSAALVQAVREAGDEVLRAAEAQQQAGDADGAERRRKKAARTEDGQGAHQQ</sequence>
<feature type="compositionally biased region" description="Gly residues" evidence="1">
    <location>
        <begin position="193"/>
        <end position="204"/>
    </location>
</feature>
<organism evidence="2 3">
    <name type="scientific">Edaphochlamys debaryana</name>
    <dbReference type="NCBI Taxonomy" id="47281"/>
    <lineage>
        <taxon>Eukaryota</taxon>
        <taxon>Viridiplantae</taxon>
        <taxon>Chlorophyta</taxon>
        <taxon>core chlorophytes</taxon>
        <taxon>Chlorophyceae</taxon>
        <taxon>CS clade</taxon>
        <taxon>Chlamydomonadales</taxon>
        <taxon>Chlamydomonadales incertae sedis</taxon>
        <taxon>Edaphochlamys</taxon>
    </lineage>
</organism>
<feature type="compositionally biased region" description="Low complexity" evidence="1">
    <location>
        <begin position="242"/>
        <end position="252"/>
    </location>
</feature>
<dbReference type="AlphaFoldDB" id="A0A836BRU4"/>
<evidence type="ECO:0000313" key="3">
    <source>
        <dbReference type="Proteomes" id="UP000612055"/>
    </source>
</evidence>
<name>A0A836BRU4_9CHLO</name>
<gene>
    <name evidence="2" type="ORF">HYH03_014924</name>
</gene>
<accession>A0A836BRU4</accession>
<comment type="caution">
    <text evidence="2">The sequence shown here is derived from an EMBL/GenBank/DDBJ whole genome shotgun (WGS) entry which is preliminary data.</text>
</comment>
<feature type="compositionally biased region" description="Basic and acidic residues" evidence="1">
    <location>
        <begin position="263"/>
        <end position="274"/>
    </location>
</feature>